<gene>
    <name evidence="2" type="ORF">CWB99_19160</name>
</gene>
<evidence type="ECO:0000313" key="3">
    <source>
        <dbReference type="Proteomes" id="UP000310249"/>
    </source>
</evidence>
<accession>A0A5S3WJ44</accession>
<dbReference type="Pfam" id="PF09836">
    <property type="entry name" value="DUF2063"/>
    <property type="match status" value="1"/>
</dbReference>
<dbReference type="Gene3D" id="1.10.150.690">
    <property type="entry name" value="DUF2063"/>
    <property type="match status" value="1"/>
</dbReference>
<dbReference type="EMBL" id="PNCI01000047">
    <property type="protein sequence ID" value="TMP26424.1"/>
    <property type="molecule type" value="Genomic_DNA"/>
</dbReference>
<dbReference type="OrthoDB" id="343356at2"/>
<dbReference type="InterPro" id="IPR018640">
    <property type="entry name" value="DUF2063"/>
</dbReference>
<comment type="caution">
    <text evidence="2">The sequence shown here is derived from an EMBL/GenBank/DDBJ whole genome shotgun (WGS) entry which is preliminary data.</text>
</comment>
<sequence>MTDLARIQQAFMALLNGTDQDLINHIAPQPGLDAEHRALIYQNAYRIRLTKVLEQDHEMLGRYLGDDLFDDMVTGYLAQYPSNDPSLRHFGDKLPHFLATQLPFSEHGILSEIALFERLLLQAFDAPDTKRLALSDIQQIPADLWPNVVFSLHPSARLLRCQFAAIESWQALKHGNPPPSPELESEHFWLVIREADLRTAFHPLSQHEYQCLQSMERGLPFSFVCEAAANIHQDAESGALAVMQLLQKALTANWLGDYQLP</sequence>
<evidence type="ECO:0000313" key="2">
    <source>
        <dbReference type="EMBL" id="TMP26424.1"/>
    </source>
</evidence>
<dbReference type="InterPro" id="IPR044922">
    <property type="entry name" value="DUF2063_N_sf"/>
</dbReference>
<reference evidence="2 3" key="1">
    <citation type="submission" date="2018-01" db="EMBL/GenBank/DDBJ databases">
        <authorList>
            <person name="Paulsen S."/>
            <person name="Gram L.K."/>
        </authorList>
    </citation>
    <scope>NUCLEOTIDE SEQUENCE [LARGE SCALE GENOMIC DNA]</scope>
    <source>
        <strain evidence="2 3">S2676</strain>
    </source>
</reference>
<organism evidence="2 3">
    <name type="scientific">Pseudoalteromonas rubra</name>
    <dbReference type="NCBI Taxonomy" id="43658"/>
    <lineage>
        <taxon>Bacteria</taxon>
        <taxon>Pseudomonadati</taxon>
        <taxon>Pseudomonadota</taxon>
        <taxon>Gammaproteobacteria</taxon>
        <taxon>Alteromonadales</taxon>
        <taxon>Pseudoalteromonadaceae</taxon>
        <taxon>Pseudoalteromonas</taxon>
    </lineage>
</organism>
<dbReference type="AlphaFoldDB" id="A0A5S3WJ44"/>
<reference evidence="3" key="2">
    <citation type="submission" date="2019-06" db="EMBL/GenBank/DDBJ databases">
        <title>Co-occurence of chitin degradation, pigmentation and bioactivity in marine Pseudoalteromonas.</title>
        <authorList>
            <person name="Sonnenschein E.C."/>
            <person name="Bech P.K."/>
        </authorList>
    </citation>
    <scope>NUCLEOTIDE SEQUENCE [LARGE SCALE GENOMIC DNA]</scope>
    <source>
        <strain evidence="3">S2676</strain>
    </source>
</reference>
<dbReference type="Proteomes" id="UP000310249">
    <property type="component" value="Unassembled WGS sequence"/>
</dbReference>
<protein>
    <submittedName>
        <fullName evidence="2">DUF2063 domain-containing protein</fullName>
    </submittedName>
</protein>
<evidence type="ECO:0000259" key="1">
    <source>
        <dbReference type="Pfam" id="PF09836"/>
    </source>
</evidence>
<proteinExistence type="predicted"/>
<name>A0A5S3WJ44_9GAMM</name>
<dbReference type="RefSeq" id="WP_138552733.1">
    <property type="nucleotide sequence ID" value="NZ_PNCH01000042.1"/>
</dbReference>
<feature type="domain" description="Putative DNA-binding" evidence="1">
    <location>
        <begin position="7"/>
        <end position="98"/>
    </location>
</feature>